<feature type="compositionally biased region" description="Acidic residues" evidence="1">
    <location>
        <begin position="212"/>
        <end position="260"/>
    </location>
</feature>
<protein>
    <submittedName>
        <fullName evidence="2">Uncharacterized protein</fullName>
    </submittedName>
</protein>
<dbReference type="EMBL" id="CAAALY010017277">
    <property type="protein sequence ID" value="VEL13275.1"/>
    <property type="molecule type" value="Genomic_DNA"/>
</dbReference>
<reference evidence="2" key="1">
    <citation type="submission" date="2018-11" db="EMBL/GenBank/DDBJ databases">
        <authorList>
            <consortium name="Pathogen Informatics"/>
        </authorList>
    </citation>
    <scope>NUCLEOTIDE SEQUENCE</scope>
</reference>
<feature type="compositionally biased region" description="Acidic residues" evidence="1">
    <location>
        <begin position="267"/>
        <end position="278"/>
    </location>
</feature>
<feature type="compositionally biased region" description="Polar residues" evidence="1">
    <location>
        <begin position="184"/>
        <end position="198"/>
    </location>
</feature>
<sequence>MLCFFGTGKPSSGTASTSRSNLLDTIVRKRGDLLQTHQSESISTQVSTLTSSNASTPGTGAGSENLDNSAASVKNATIDKGNSGQGEVWAQLMRVYIALPSAPIRVRFSPRVCPSPSDSFSGTVTLNQRNGTKVCQGHRIGSFVTGPVFHLGRTLDQELASQMQETEEEAMAYAAAAAAEHHFQQTQRQQSIAKSTAGSRRHSLRGRRDADYVDDYGDGNDEDGEEEDNYDYDYEDGEDGNDAEGTEGVDQKIDDDDEYYEVGVDSDALDDSEQEEEDLRGFEINKASAGDREADEDECLERGRQCRNINYDDESSLRSHDAASKPRIDRNSALLLKEREPGFVYLENGFLWVIRFPRDQDIF</sequence>
<comment type="caution">
    <text evidence="2">The sequence shown here is derived from an EMBL/GenBank/DDBJ whole genome shotgun (WGS) entry which is preliminary data.</text>
</comment>
<accession>A0A448WJI1</accession>
<dbReference type="Proteomes" id="UP000784294">
    <property type="component" value="Unassembled WGS sequence"/>
</dbReference>
<feature type="region of interest" description="Disordered" evidence="1">
    <location>
        <begin position="37"/>
        <end position="67"/>
    </location>
</feature>
<evidence type="ECO:0000256" key="1">
    <source>
        <dbReference type="SAM" id="MobiDB-lite"/>
    </source>
</evidence>
<gene>
    <name evidence="2" type="ORF">PXEA_LOCUS6715</name>
</gene>
<keyword evidence="3" id="KW-1185">Reference proteome</keyword>
<dbReference type="AlphaFoldDB" id="A0A448WJI1"/>
<feature type="region of interest" description="Disordered" evidence="1">
    <location>
        <begin position="172"/>
        <end position="299"/>
    </location>
</feature>
<name>A0A448WJI1_9PLAT</name>
<evidence type="ECO:0000313" key="3">
    <source>
        <dbReference type="Proteomes" id="UP000784294"/>
    </source>
</evidence>
<evidence type="ECO:0000313" key="2">
    <source>
        <dbReference type="EMBL" id="VEL13275.1"/>
    </source>
</evidence>
<proteinExistence type="predicted"/>
<organism evidence="2 3">
    <name type="scientific">Protopolystoma xenopodis</name>
    <dbReference type="NCBI Taxonomy" id="117903"/>
    <lineage>
        <taxon>Eukaryota</taxon>
        <taxon>Metazoa</taxon>
        <taxon>Spiralia</taxon>
        <taxon>Lophotrochozoa</taxon>
        <taxon>Platyhelminthes</taxon>
        <taxon>Monogenea</taxon>
        <taxon>Polyopisthocotylea</taxon>
        <taxon>Polystomatidea</taxon>
        <taxon>Polystomatidae</taxon>
        <taxon>Protopolystoma</taxon>
    </lineage>
</organism>
<feature type="compositionally biased region" description="Polar residues" evidence="1">
    <location>
        <begin position="37"/>
        <end position="58"/>
    </location>
</feature>